<dbReference type="FunFam" id="3.20.20.140:FF:000057">
    <property type="entry name" value="Adenosine deaminase"/>
    <property type="match status" value="1"/>
</dbReference>
<organism evidence="8 9">
    <name type="scientific">Larinioides sclopetarius</name>
    <dbReference type="NCBI Taxonomy" id="280406"/>
    <lineage>
        <taxon>Eukaryota</taxon>
        <taxon>Metazoa</taxon>
        <taxon>Ecdysozoa</taxon>
        <taxon>Arthropoda</taxon>
        <taxon>Chelicerata</taxon>
        <taxon>Arachnida</taxon>
        <taxon>Araneae</taxon>
        <taxon>Araneomorphae</taxon>
        <taxon>Entelegynae</taxon>
        <taxon>Araneoidea</taxon>
        <taxon>Araneidae</taxon>
        <taxon>Larinioides</taxon>
    </lineage>
</organism>
<dbReference type="GO" id="GO:0046872">
    <property type="term" value="F:metal ion binding"/>
    <property type="evidence" value="ECO:0007669"/>
    <property type="project" value="UniProtKB-KW"/>
</dbReference>
<dbReference type="EC" id="3.5.4.4" evidence="3"/>
<keyword evidence="5" id="KW-0378">Hydrolase</keyword>
<keyword evidence="4" id="KW-0479">Metal-binding</keyword>
<dbReference type="GO" id="GO:0046103">
    <property type="term" value="P:inosine biosynthetic process"/>
    <property type="evidence" value="ECO:0007669"/>
    <property type="project" value="TreeGrafter"/>
</dbReference>
<feature type="domain" description="Adenosine deaminase" evidence="7">
    <location>
        <begin position="17"/>
        <end position="341"/>
    </location>
</feature>
<sequence length="348" mass="39269">MEEWKERCDSSKIPKHRVELHIHLDGSVRPETIWEISQRKGIHLASSSADYCSSLVTKEPSNLANFLAPIANYLPVISGDEEAIERIAFEFCEDAARERILYAETRYSPHLLSADGFPPEKVVECVNRGLQKGCDRFGVDIRSILCSIRGRPAWSKEVVELCQKYRDDGIVAMDIAGDNEGVVDTSEEDVEAFQLAYRLGIHRTVHAGEDGPADQVRFALEHLFAERIGHGYHVVEDDALYRRCLDMDVHFEACPNSSLLTGAVMDRTIKHPIVRFAEDRANFSINRDDSALIQKTLDDDYELLRSFGLTDLHFARANFNAARSAFLPDDEKQALIDKLMNVYGVPTL</sequence>
<evidence type="ECO:0000256" key="6">
    <source>
        <dbReference type="ARBA" id="ARBA00022833"/>
    </source>
</evidence>
<accession>A0AAV2AHM9</accession>
<dbReference type="GO" id="GO:0009897">
    <property type="term" value="C:external side of plasma membrane"/>
    <property type="evidence" value="ECO:0007669"/>
    <property type="project" value="TreeGrafter"/>
</dbReference>
<dbReference type="InterPro" id="IPR006330">
    <property type="entry name" value="Ado/ade_deaminase"/>
</dbReference>
<dbReference type="AlphaFoldDB" id="A0AAV2AHM9"/>
<dbReference type="InterPro" id="IPR032466">
    <property type="entry name" value="Metal_Hydrolase"/>
</dbReference>
<dbReference type="Gene3D" id="3.20.20.140">
    <property type="entry name" value="Metal-dependent hydrolases"/>
    <property type="match status" value="1"/>
</dbReference>
<evidence type="ECO:0000259" key="7">
    <source>
        <dbReference type="Pfam" id="PF00962"/>
    </source>
</evidence>
<dbReference type="EMBL" id="CAXIEN010000169">
    <property type="protein sequence ID" value="CAL1283546.1"/>
    <property type="molecule type" value="Genomic_DNA"/>
</dbReference>
<dbReference type="PANTHER" id="PTHR11409">
    <property type="entry name" value="ADENOSINE DEAMINASE"/>
    <property type="match status" value="1"/>
</dbReference>
<evidence type="ECO:0000313" key="9">
    <source>
        <dbReference type="Proteomes" id="UP001497382"/>
    </source>
</evidence>
<evidence type="ECO:0000256" key="2">
    <source>
        <dbReference type="ARBA" id="ARBA00006676"/>
    </source>
</evidence>
<dbReference type="GO" id="GO:0005829">
    <property type="term" value="C:cytosol"/>
    <property type="evidence" value="ECO:0007669"/>
    <property type="project" value="TreeGrafter"/>
</dbReference>
<gene>
    <name evidence="8" type="ORF">LARSCL_LOCUS12675</name>
</gene>
<evidence type="ECO:0000256" key="1">
    <source>
        <dbReference type="ARBA" id="ARBA00001947"/>
    </source>
</evidence>
<name>A0AAV2AHM9_9ARAC</name>
<dbReference type="SUPFAM" id="SSF51556">
    <property type="entry name" value="Metallo-dependent hydrolases"/>
    <property type="match status" value="1"/>
</dbReference>
<protein>
    <recommendedName>
        <fullName evidence="3">adenosine deaminase</fullName>
        <ecNumber evidence="3">3.5.4.4</ecNumber>
    </recommendedName>
</protein>
<keyword evidence="9" id="KW-1185">Reference proteome</keyword>
<reference evidence="8 9" key="1">
    <citation type="submission" date="2024-04" db="EMBL/GenBank/DDBJ databases">
        <authorList>
            <person name="Rising A."/>
            <person name="Reimegard J."/>
            <person name="Sonavane S."/>
            <person name="Akerstrom W."/>
            <person name="Nylinder S."/>
            <person name="Hedman E."/>
            <person name="Kallberg Y."/>
        </authorList>
    </citation>
    <scope>NUCLEOTIDE SEQUENCE [LARGE SCALE GENOMIC DNA]</scope>
</reference>
<dbReference type="InterPro" id="IPR001365">
    <property type="entry name" value="A_deaminase_dom"/>
</dbReference>
<dbReference type="Proteomes" id="UP001497382">
    <property type="component" value="Unassembled WGS sequence"/>
</dbReference>
<dbReference type="GO" id="GO:0060169">
    <property type="term" value="P:negative regulation of adenosine receptor signaling pathway"/>
    <property type="evidence" value="ECO:0007669"/>
    <property type="project" value="TreeGrafter"/>
</dbReference>
<dbReference type="PANTHER" id="PTHR11409:SF43">
    <property type="entry name" value="ADENOSINE DEAMINASE"/>
    <property type="match status" value="1"/>
</dbReference>
<evidence type="ECO:0000256" key="3">
    <source>
        <dbReference type="ARBA" id="ARBA00012784"/>
    </source>
</evidence>
<comment type="cofactor">
    <cofactor evidence="1">
        <name>Zn(2+)</name>
        <dbReference type="ChEBI" id="CHEBI:29105"/>
    </cofactor>
</comment>
<dbReference type="GO" id="GO:0004000">
    <property type="term" value="F:adenosine deaminase activity"/>
    <property type="evidence" value="ECO:0007669"/>
    <property type="project" value="UniProtKB-ARBA"/>
</dbReference>
<comment type="caution">
    <text evidence="8">The sequence shown here is derived from an EMBL/GenBank/DDBJ whole genome shotgun (WGS) entry which is preliminary data.</text>
</comment>
<evidence type="ECO:0000313" key="8">
    <source>
        <dbReference type="EMBL" id="CAL1283546.1"/>
    </source>
</evidence>
<proteinExistence type="inferred from homology"/>
<dbReference type="NCBIfam" id="TIGR01430">
    <property type="entry name" value="aden_deam"/>
    <property type="match status" value="1"/>
</dbReference>
<keyword evidence="6" id="KW-0862">Zinc</keyword>
<evidence type="ECO:0000256" key="4">
    <source>
        <dbReference type="ARBA" id="ARBA00022723"/>
    </source>
</evidence>
<evidence type="ECO:0000256" key="5">
    <source>
        <dbReference type="ARBA" id="ARBA00022801"/>
    </source>
</evidence>
<dbReference type="Pfam" id="PF00962">
    <property type="entry name" value="A_deaminase"/>
    <property type="match status" value="1"/>
</dbReference>
<dbReference type="GO" id="GO:0043103">
    <property type="term" value="P:hypoxanthine salvage"/>
    <property type="evidence" value="ECO:0007669"/>
    <property type="project" value="TreeGrafter"/>
</dbReference>
<dbReference type="GO" id="GO:0006154">
    <property type="term" value="P:adenosine catabolic process"/>
    <property type="evidence" value="ECO:0007669"/>
    <property type="project" value="TreeGrafter"/>
</dbReference>
<comment type="similarity">
    <text evidence="2">Belongs to the metallo-dependent hydrolases superfamily. Adenosine and AMP deaminases family.</text>
</comment>